<dbReference type="Gene3D" id="1.10.510.10">
    <property type="entry name" value="Transferase(Phosphotransferase) domain 1"/>
    <property type="match status" value="1"/>
</dbReference>
<evidence type="ECO:0000259" key="1">
    <source>
        <dbReference type="PROSITE" id="PS50011"/>
    </source>
</evidence>
<dbReference type="CDD" id="cd14012">
    <property type="entry name" value="PK_eIF2AK_GCN2_rpt1"/>
    <property type="match status" value="1"/>
</dbReference>
<organism evidence="2 3">
    <name type="scientific">Ranitomeya imitator</name>
    <name type="common">mimic poison frog</name>
    <dbReference type="NCBI Taxonomy" id="111125"/>
    <lineage>
        <taxon>Eukaryota</taxon>
        <taxon>Metazoa</taxon>
        <taxon>Chordata</taxon>
        <taxon>Craniata</taxon>
        <taxon>Vertebrata</taxon>
        <taxon>Euteleostomi</taxon>
        <taxon>Amphibia</taxon>
        <taxon>Batrachia</taxon>
        <taxon>Anura</taxon>
        <taxon>Neobatrachia</taxon>
        <taxon>Hyloidea</taxon>
        <taxon>Dendrobatidae</taxon>
        <taxon>Dendrobatinae</taxon>
        <taxon>Ranitomeya</taxon>
    </lineage>
</organism>
<dbReference type="SUPFAM" id="SSF56112">
    <property type="entry name" value="Protein kinase-like (PK-like)"/>
    <property type="match status" value="1"/>
</dbReference>
<name>A0ABN9M2M6_9NEOB</name>
<evidence type="ECO:0000313" key="2">
    <source>
        <dbReference type="EMBL" id="CAJ0955135.1"/>
    </source>
</evidence>
<dbReference type="PROSITE" id="PS50011">
    <property type="entry name" value="PROTEIN_KINASE_DOM"/>
    <property type="match status" value="1"/>
</dbReference>
<sequence length="350" mass="39555">MFHTRPHNQFVVTPQRKSEVEQLSIQKEVLSLLEKKVIQEVPQQEETTGFYSPLLLRTKPDGTFRGCRINEQPFQKKRKMGKGNCLQIQGTEAEFNSLIKLGHLNIVHYLAMRVKENEDSISVGIVVEHVNGSKLSTFLEQEVLVPVDQLRHYATQLLSALDYLHSNSVVHKVLCASSVLLTSDGKVKLTDYSLSKRLADICKEDVFEQIKVRFSEDALPSKTGKKGDIWKLGLLLLSLSQGKVTKEYPVKVPSDLPADFQDFLKKCVCLEDKERWTTQQLLGHSFINPPPQKCPLSDESSDDYTGVDCTETVMPGASISNAAFHIESQRQLSRYFSEFEELQMLGRGVV</sequence>
<dbReference type="PANTHER" id="PTHR24361">
    <property type="entry name" value="MITOGEN-ACTIVATED KINASE KINASE KINASE"/>
    <property type="match status" value="1"/>
</dbReference>
<accession>A0ABN9M2M6</accession>
<dbReference type="EMBL" id="CAUEEQ010039716">
    <property type="protein sequence ID" value="CAJ0955135.1"/>
    <property type="molecule type" value="Genomic_DNA"/>
</dbReference>
<gene>
    <name evidence="2" type="ORF">RIMI_LOCUS15025536</name>
</gene>
<evidence type="ECO:0000313" key="3">
    <source>
        <dbReference type="Proteomes" id="UP001176940"/>
    </source>
</evidence>
<dbReference type="PANTHER" id="PTHR24361:SF656">
    <property type="entry name" value="MITOGEN-ACTIVATED PROTEIN KINASE KINASE KINASE 3"/>
    <property type="match status" value="1"/>
</dbReference>
<keyword evidence="3" id="KW-1185">Reference proteome</keyword>
<dbReference type="Proteomes" id="UP001176940">
    <property type="component" value="Unassembled WGS sequence"/>
</dbReference>
<dbReference type="InterPro" id="IPR053235">
    <property type="entry name" value="Ser_Thr_kinase"/>
</dbReference>
<dbReference type="Pfam" id="PF00069">
    <property type="entry name" value="Pkinase"/>
    <property type="match status" value="1"/>
</dbReference>
<reference evidence="2" key="1">
    <citation type="submission" date="2023-07" db="EMBL/GenBank/DDBJ databases">
        <authorList>
            <person name="Stuckert A."/>
        </authorList>
    </citation>
    <scope>NUCLEOTIDE SEQUENCE</scope>
</reference>
<comment type="caution">
    <text evidence="2">The sequence shown here is derived from an EMBL/GenBank/DDBJ whole genome shotgun (WGS) entry which is preliminary data.</text>
</comment>
<proteinExistence type="predicted"/>
<dbReference type="InterPro" id="IPR000719">
    <property type="entry name" value="Prot_kinase_dom"/>
</dbReference>
<dbReference type="InterPro" id="IPR011009">
    <property type="entry name" value="Kinase-like_dom_sf"/>
</dbReference>
<protein>
    <recommendedName>
        <fullName evidence="1">Protein kinase domain-containing protein</fullName>
    </recommendedName>
</protein>
<feature type="domain" description="Protein kinase" evidence="1">
    <location>
        <begin position="27"/>
        <end position="287"/>
    </location>
</feature>